<evidence type="ECO:0000259" key="2">
    <source>
        <dbReference type="Pfam" id="PF13202"/>
    </source>
</evidence>
<evidence type="ECO:0000313" key="3">
    <source>
        <dbReference type="EMBL" id="SPF77707.1"/>
    </source>
</evidence>
<feature type="signal peptide" evidence="1">
    <location>
        <begin position="1"/>
        <end position="19"/>
    </location>
</feature>
<gene>
    <name evidence="3" type="ORF">PRI8871_00291</name>
</gene>
<reference evidence="4" key="1">
    <citation type="submission" date="2018-03" db="EMBL/GenBank/DDBJ databases">
        <authorList>
            <person name="Rodrigo-Torres L."/>
            <person name="Arahal R. D."/>
            <person name="Lucena T."/>
        </authorList>
    </citation>
    <scope>NUCLEOTIDE SEQUENCE [LARGE SCALE GENOMIC DNA]</scope>
    <source>
        <strain evidence="4">CECT 8871</strain>
    </source>
</reference>
<dbReference type="AlphaFoldDB" id="A0A2R8AP85"/>
<dbReference type="OrthoDB" id="7631435at2"/>
<protein>
    <recommendedName>
        <fullName evidence="2">EF-hand domain-containing protein</fullName>
    </recommendedName>
</protein>
<feature type="domain" description="EF-hand" evidence="2">
    <location>
        <begin position="121"/>
        <end position="140"/>
    </location>
</feature>
<dbReference type="EMBL" id="OMOJ01000001">
    <property type="protein sequence ID" value="SPF77707.1"/>
    <property type="molecule type" value="Genomic_DNA"/>
</dbReference>
<accession>A0A2R8AP85</accession>
<dbReference type="Pfam" id="PF13202">
    <property type="entry name" value="EF-hand_5"/>
    <property type="match status" value="2"/>
</dbReference>
<sequence length="143" mass="15328">MKRFALATAFVLTAGLAQAAGQPGLHFVENWDLDSDGQVTLAEATERRGDIFTTFDADENGVLSAVEYADFDAARAADMEGQQGHGNGNMKRADGGMALAFNDLDGDGQVSREEFLSRVPAWFAQMDRSGDGVITTMDFGRKG</sequence>
<dbReference type="RefSeq" id="WP_108884405.1">
    <property type="nucleotide sequence ID" value="NZ_OMOJ01000001.1"/>
</dbReference>
<dbReference type="PROSITE" id="PS00018">
    <property type="entry name" value="EF_HAND_1"/>
    <property type="match status" value="2"/>
</dbReference>
<dbReference type="InterPro" id="IPR018247">
    <property type="entry name" value="EF_Hand_1_Ca_BS"/>
</dbReference>
<dbReference type="InterPro" id="IPR002048">
    <property type="entry name" value="EF_hand_dom"/>
</dbReference>
<dbReference type="Proteomes" id="UP000244904">
    <property type="component" value="Unassembled WGS sequence"/>
</dbReference>
<organism evidence="3 4">
    <name type="scientific">Pseudoprimorskyibacter insulae</name>
    <dbReference type="NCBI Taxonomy" id="1695997"/>
    <lineage>
        <taxon>Bacteria</taxon>
        <taxon>Pseudomonadati</taxon>
        <taxon>Pseudomonadota</taxon>
        <taxon>Alphaproteobacteria</taxon>
        <taxon>Rhodobacterales</taxon>
        <taxon>Paracoccaceae</taxon>
        <taxon>Pseudoprimorskyibacter</taxon>
    </lineage>
</organism>
<proteinExistence type="predicted"/>
<dbReference type="InterPro" id="IPR011992">
    <property type="entry name" value="EF-hand-dom_pair"/>
</dbReference>
<dbReference type="SUPFAM" id="SSF47473">
    <property type="entry name" value="EF-hand"/>
    <property type="match status" value="1"/>
</dbReference>
<feature type="domain" description="EF-hand" evidence="2">
    <location>
        <begin position="103"/>
        <end position="115"/>
    </location>
</feature>
<evidence type="ECO:0000256" key="1">
    <source>
        <dbReference type="SAM" id="SignalP"/>
    </source>
</evidence>
<keyword evidence="4" id="KW-1185">Reference proteome</keyword>
<dbReference type="Gene3D" id="1.10.238.10">
    <property type="entry name" value="EF-hand"/>
    <property type="match status" value="1"/>
</dbReference>
<evidence type="ECO:0000313" key="4">
    <source>
        <dbReference type="Proteomes" id="UP000244904"/>
    </source>
</evidence>
<name>A0A2R8AP85_9RHOB</name>
<keyword evidence="1" id="KW-0732">Signal</keyword>
<dbReference type="GO" id="GO:0005509">
    <property type="term" value="F:calcium ion binding"/>
    <property type="evidence" value="ECO:0007669"/>
    <property type="project" value="InterPro"/>
</dbReference>
<feature type="chain" id="PRO_5015344981" description="EF-hand domain-containing protein" evidence="1">
    <location>
        <begin position="20"/>
        <end position="143"/>
    </location>
</feature>